<dbReference type="InterPro" id="IPR041698">
    <property type="entry name" value="Methyltransf_25"/>
</dbReference>
<dbReference type="GO" id="GO:0008168">
    <property type="term" value="F:methyltransferase activity"/>
    <property type="evidence" value="ECO:0007669"/>
    <property type="project" value="UniProtKB-KW"/>
</dbReference>
<gene>
    <name evidence="2" type="ORF">MBOE_20380</name>
</gene>
<dbReference type="CDD" id="cd02440">
    <property type="entry name" value="AdoMet_MTases"/>
    <property type="match status" value="1"/>
</dbReference>
<keyword evidence="2" id="KW-0489">Methyltransferase</keyword>
<dbReference type="Gene3D" id="3.40.50.150">
    <property type="entry name" value="Vaccinia Virus protein VP39"/>
    <property type="match status" value="1"/>
</dbReference>
<sequence length="301" mass="33533">MSELDALAANRANWDDRADVHARSQMYDVAGFLADPTDISRVVRNDLEVLAPHLPGSGVTGRSLLHLQCHIGTDTVSWARLGARDVHGVDLSPNSLRHAARIAEADGREITWVEGDARFASALIQRRFETVVTSAGTIVWLPELANWARSIHDLLEPGGVFLIRDDHPILSAMDFEPWDVTDDYLSGGGARTYDDAGTYTENSDGLITHVRNHEWRHDLSEVVTSLLRAGLVIEALAELPYMDWQAFPALVPCTEGWALPPEAPRIPLNFAVVARRPRRARRVPAGWCSGCRHRRQRCRRC</sequence>
<keyword evidence="3" id="KW-1185">Reference proteome</keyword>
<dbReference type="SUPFAM" id="SSF53335">
    <property type="entry name" value="S-adenosyl-L-methionine-dependent methyltransferases"/>
    <property type="match status" value="1"/>
</dbReference>
<dbReference type="Proteomes" id="UP000466683">
    <property type="component" value="Chromosome"/>
</dbReference>
<reference evidence="2 3" key="1">
    <citation type="journal article" date="2019" name="Emerg. Microbes Infect.">
        <title>Comprehensive subspecies identification of 175 nontuberculous mycobacteria species based on 7547 genomic profiles.</title>
        <authorList>
            <person name="Matsumoto Y."/>
            <person name="Kinjo T."/>
            <person name="Motooka D."/>
            <person name="Nabeya D."/>
            <person name="Jung N."/>
            <person name="Uechi K."/>
            <person name="Horii T."/>
            <person name="Iida T."/>
            <person name="Fujita J."/>
            <person name="Nakamura S."/>
        </authorList>
    </citation>
    <scope>NUCLEOTIDE SEQUENCE [LARGE SCALE GENOMIC DNA]</scope>
    <source>
        <strain evidence="2 3">JCM 15653</strain>
    </source>
</reference>
<dbReference type="EMBL" id="AP022579">
    <property type="protein sequence ID" value="BBX90389.1"/>
    <property type="molecule type" value="Genomic_DNA"/>
</dbReference>
<dbReference type="RefSeq" id="WP_234815598.1">
    <property type="nucleotide sequence ID" value="NZ_AP022579.1"/>
</dbReference>
<dbReference type="GO" id="GO:0032259">
    <property type="term" value="P:methylation"/>
    <property type="evidence" value="ECO:0007669"/>
    <property type="project" value="UniProtKB-KW"/>
</dbReference>
<feature type="domain" description="Methyltransferase" evidence="1">
    <location>
        <begin position="65"/>
        <end position="159"/>
    </location>
</feature>
<proteinExistence type="predicted"/>
<dbReference type="Pfam" id="PF13649">
    <property type="entry name" value="Methyltransf_25"/>
    <property type="match status" value="1"/>
</dbReference>
<protein>
    <submittedName>
        <fullName evidence="2">SAM-dependent methyltransferase</fullName>
    </submittedName>
</protein>
<evidence type="ECO:0000313" key="3">
    <source>
        <dbReference type="Proteomes" id="UP000466683"/>
    </source>
</evidence>
<evidence type="ECO:0000313" key="2">
    <source>
        <dbReference type="EMBL" id="BBX90389.1"/>
    </source>
</evidence>
<accession>A0ABN5ZBU2</accession>
<dbReference type="InterPro" id="IPR029063">
    <property type="entry name" value="SAM-dependent_MTases_sf"/>
</dbReference>
<name>A0ABN5ZBU2_9MYCO</name>
<organism evidence="2 3">
    <name type="scientific">Mycolicibacterium boenickei</name>
    <dbReference type="NCBI Taxonomy" id="146017"/>
    <lineage>
        <taxon>Bacteria</taxon>
        <taxon>Bacillati</taxon>
        <taxon>Actinomycetota</taxon>
        <taxon>Actinomycetes</taxon>
        <taxon>Mycobacteriales</taxon>
        <taxon>Mycobacteriaceae</taxon>
        <taxon>Mycolicibacterium</taxon>
    </lineage>
</organism>
<keyword evidence="2" id="KW-0808">Transferase</keyword>
<evidence type="ECO:0000259" key="1">
    <source>
        <dbReference type="Pfam" id="PF13649"/>
    </source>
</evidence>